<dbReference type="Proteomes" id="UP001174136">
    <property type="component" value="Unassembled WGS sequence"/>
</dbReference>
<dbReference type="EMBL" id="JAOPHQ010004836">
    <property type="protein sequence ID" value="KAK0138072.1"/>
    <property type="molecule type" value="Genomic_DNA"/>
</dbReference>
<protein>
    <submittedName>
        <fullName evidence="1">Uncharacterized protein</fullName>
    </submittedName>
</protein>
<evidence type="ECO:0000313" key="2">
    <source>
        <dbReference type="Proteomes" id="UP001174136"/>
    </source>
</evidence>
<reference evidence="1" key="1">
    <citation type="journal article" date="2023" name="Front. Mar. Sci.">
        <title>A new Merluccius polli reference genome to investigate the effects of global change in West African waters.</title>
        <authorList>
            <person name="Mateo J.L."/>
            <person name="Blanco-Fernandez C."/>
            <person name="Garcia-Vazquez E."/>
            <person name="Machado-Schiaffino G."/>
        </authorList>
    </citation>
    <scope>NUCLEOTIDE SEQUENCE</scope>
    <source>
        <strain evidence="1">C29</strain>
        <tissue evidence="1">Fin</tissue>
    </source>
</reference>
<organism evidence="1 2">
    <name type="scientific">Merluccius polli</name>
    <name type="common">Benguela hake</name>
    <name type="synonym">Merluccius cadenati</name>
    <dbReference type="NCBI Taxonomy" id="89951"/>
    <lineage>
        <taxon>Eukaryota</taxon>
        <taxon>Metazoa</taxon>
        <taxon>Chordata</taxon>
        <taxon>Craniata</taxon>
        <taxon>Vertebrata</taxon>
        <taxon>Euteleostomi</taxon>
        <taxon>Actinopterygii</taxon>
        <taxon>Neopterygii</taxon>
        <taxon>Teleostei</taxon>
        <taxon>Neoteleostei</taxon>
        <taxon>Acanthomorphata</taxon>
        <taxon>Zeiogadaria</taxon>
        <taxon>Gadariae</taxon>
        <taxon>Gadiformes</taxon>
        <taxon>Gadoidei</taxon>
        <taxon>Merlucciidae</taxon>
        <taxon>Merluccius</taxon>
    </lineage>
</organism>
<dbReference type="PROSITE" id="PS51257">
    <property type="entry name" value="PROKAR_LIPOPROTEIN"/>
    <property type="match status" value="1"/>
</dbReference>
<gene>
    <name evidence="1" type="ORF">N1851_025735</name>
</gene>
<sequence>MRNLGVVLNCFTVNITAGCGPADLLSTTSAGSGPSTQLLVQALVISRLDYCNSLLAVMSLSPVKPLQCIQNPAARLVFKLSKFSHVTAPPPLP</sequence>
<evidence type="ECO:0000313" key="1">
    <source>
        <dbReference type="EMBL" id="KAK0138072.1"/>
    </source>
</evidence>
<name>A0AA47MD81_MERPO</name>
<keyword evidence="2" id="KW-1185">Reference proteome</keyword>
<comment type="caution">
    <text evidence="1">The sequence shown here is derived from an EMBL/GenBank/DDBJ whole genome shotgun (WGS) entry which is preliminary data.</text>
</comment>
<dbReference type="AlphaFoldDB" id="A0AA47MD81"/>
<proteinExistence type="predicted"/>
<accession>A0AA47MD81</accession>